<keyword evidence="5" id="KW-1185">Reference proteome</keyword>
<keyword evidence="2" id="KW-0012">Acyltransferase</keyword>
<dbReference type="PANTHER" id="PTHR43877:SF2">
    <property type="entry name" value="AMINOALKYLPHOSPHONATE N-ACETYLTRANSFERASE-RELATED"/>
    <property type="match status" value="1"/>
</dbReference>
<dbReference type="EMBL" id="CP019236">
    <property type="protein sequence ID" value="APW36767.1"/>
    <property type="molecule type" value="Genomic_DNA"/>
</dbReference>
<name>A0A1P8JSN7_9BURK</name>
<proteinExistence type="predicted"/>
<dbReference type="PROSITE" id="PS51186">
    <property type="entry name" value="GNAT"/>
    <property type="match status" value="1"/>
</dbReference>
<evidence type="ECO:0000313" key="4">
    <source>
        <dbReference type="EMBL" id="APW36767.1"/>
    </source>
</evidence>
<dbReference type="Proteomes" id="UP000186609">
    <property type="component" value="Chromosome"/>
</dbReference>
<dbReference type="AlphaFoldDB" id="A0A1P8JSN7"/>
<dbReference type="InterPro" id="IPR050832">
    <property type="entry name" value="Bact_Acetyltransf"/>
</dbReference>
<evidence type="ECO:0000256" key="2">
    <source>
        <dbReference type="ARBA" id="ARBA00023315"/>
    </source>
</evidence>
<dbReference type="Gene3D" id="3.40.630.30">
    <property type="match status" value="1"/>
</dbReference>
<dbReference type="STRING" id="1842727.RD110_05820"/>
<dbReference type="SUPFAM" id="SSF55729">
    <property type="entry name" value="Acyl-CoA N-acyltransferases (Nat)"/>
    <property type="match status" value="1"/>
</dbReference>
<dbReference type="OrthoDB" id="9805924at2"/>
<evidence type="ECO:0000259" key="3">
    <source>
        <dbReference type="PROSITE" id="PS51186"/>
    </source>
</evidence>
<dbReference type="GO" id="GO:0016747">
    <property type="term" value="F:acyltransferase activity, transferring groups other than amino-acyl groups"/>
    <property type="evidence" value="ECO:0007669"/>
    <property type="project" value="InterPro"/>
</dbReference>
<dbReference type="InterPro" id="IPR016181">
    <property type="entry name" value="Acyl_CoA_acyltransferase"/>
</dbReference>
<dbReference type="KEGG" id="rhy:RD110_05820"/>
<feature type="domain" description="N-acetyltransferase" evidence="3">
    <location>
        <begin position="11"/>
        <end position="159"/>
    </location>
</feature>
<keyword evidence="1 4" id="KW-0808">Transferase</keyword>
<reference evidence="4 5" key="1">
    <citation type="submission" date="2017-01" db="EMBL/GenBank/DDBJ databases">
        <authorList>
            <person name="Mah S.A."/>
            <person name="Swanson W.J."/>
            <person name="Moy G.W."/>
            <person name="Vacquier V.D."/>
        </authorList>
    </citation>
    <scope>NUCLEOTIDE SEQUENCE [LARGE SCALE GENOMIC DNA]</scope>
    <source>
        <strain evidence="4 5">DCY110</strain>
    </source>
</reference>
<dbReference type="InterPro" id="IPR000182">
    <property type="entry name" value="GNAT_dom"/>
</dbReference>
<organism evidence="4 5">
    <name type="scientific">Rhodoferax koreensis</name>
    <dbReference type="NCBI Taxonomy" id="1842727"/>
    <lineage>
        <taxon>Bacteria</taxon>
        <taxon>Pseudomonadati</taxon>
        <taxon>Pseudomonadota</taxon>
        <taxon>Betaproteobacteria</taxon>
        <taxon>Burkholderiales</taxon>
        <taxon>Comamonadaceae</taxon>
        <taxon>Rhodoferax</taxon>
    </lineage>
</organism>
<evidence type="ECO:0000256" key="1">
    <source>
        <dbReference type="ARBA" id="ARBA00022679"/>
    </source>
</evidence>
<dbReference type="CDD" id="cd04301">
    <property type="entry name" value="NAT_SF"/>
    <property type="match status" value="1"/>
</dbReference>
<accession>A0A1P8JSN7</accession>
<sequence>MTLEDQPARSATLRHAESDDDLRACWPVMQQLRPHIPSADDFIARVSRMRGQSYRLLAAWRGDTVLAMAGYRLQENLVYGRFLYLDDLVTHESARGEKWGARLIEAMVRTASEAGCVKLVLDTGLSNARAQRFYFREGLLSSAMRFNRPISATTAQETA</sequence>
<evidence type="ECO:0000313" key="5">
    <source>
        <dbReference type="Proteomes" id="UP000186609"/>
    </source>
</evidence>
<protein>
    <submittedName>
        <fullName evidence="4">GNAT family N-acetyltransferase</fullName>
    </submittedName>
</protein>
<dbReference type="PANTHER" id="PTHR43877">
    <property type="entry name" value="AMINOALKYLPHOSPHONATE N-ACETYLTRANSFERASE-RELATED-RELATED"/>
    <property type="match status" value="1"/>
</dbReference>
<dbReference type="Pfam" id="PF00583">
    <property type="entry name" value="Acetyltransf_1"/>
    <property type="match status" value="1"/>
</dbReference>
<gene>
    <name evidence="4" type="ORF">RD110_05820</name>
</gene>
<dbReference type="RefSeq" id="WP_076197550.1">
    <property type="nucleotide sequence ID" value="NZ_CP019236.1"/>
</dbReference>